<accession>A0A0N0DBH5</accession>
<gene>
    <name evidence="1" type="ORF">FLAG1_10427</name>
</gene>
<reference evidence="1 2" key="1">
    <citation type="submission" date="2015-04" db="EMBL/GenBank/DDBJ databases">
        <title>The draft genome sequence of Fusarium langsethiae, a T-2/HT-2 mycotoxin producer.</title>
        <authorList>
            <person name="Lysoe E."/>
            <person name="Divon H.H."/>
            <person name="Terzi V."/>
            <person name="Orru L."/>
            <person name="Lamontanara A."/>
            <person name="Kolseth A.-K."/>
            <person name="Frandsen R.J."/>
            <person name="Nielsen K."/>
            <person name="Thrane U."/>
        </authorList>
    </citation>
    <scope>NUCLEOTIDE SEQUENCE [LARGE SCALE GENOMIC DNA]</scope>
    <source>
        <strain evidence="1 2">Fl201059</strain>
    </source>
</reference>
<evidence type="ECO:0000313" key="1">
    <source>
        <dbReference type="EMBL" id="KPA36784.1"/>
    </source>
</evidence>
<comment type="caution">
    <text evidence="1">The sequence shown here is derived from an EMBL/GenBank/DDBJ whole genome shotgun (WGS) entry which is preliminary data.</text>
</comment>
<organism evidence="1 2">
    <name type="scientific">Fusarium langsethiae</name>
    <dbReference type="NCBI Taxonomy" id="179993"/>
    <lineage>
        <taxon>Eukaryota</taxon>
        <taxon>Fungi</taxon>
        <taxon>Dikarya</taxon>
        <taxon>Ascomycota</taxon>
        <taxon>Pezizomycotina</taxon>
        <taxon>Sordariomycetes</taxon>
        <taxon>Hypocreomycetidae</taxon>
        <taxon>Hypocreales</taxon>
        <taxon>Nectriaceae</taxon>
        <taxon>Fusarium</taxon>
    </lineage>
</organism>
<keyword evidence="2" id="KW-1185">Reference proteome</keyword>
<protein>
    <submittedName>
        <fullName evidence="1">S-adenosyl-l-methionine-dependent</fullName>
    </submittedName>
</protein>
<dbReference type="AlphaFoldDB" id="A0A0N0DBH5"/>
<evidence type="ECO:0000313" key="2">
    <source>
        <dbReference type="Proteomes" id="UP000037904"/>
    </source>
</evidence>
<sequence>MGYWGRFFIEGSKMIGTGSTNPIGNWLDDPVEKQMGSYTKHGLETDSEGFVPSVAQTLGRSREDILAYVTQFRREIRSGKHYGYFAQKVVWCQNPN</sequence>
<dbReference type="EMBL" id="JXCE01000546">
    <property type="protein sequence ID" value="KPA36784.1"/>
    <property type="molecule type" value="Genomic_DNA"/>
</dbReference>
<proteinExistence type="predicted"/>
<dbReference type="Proteomes" id="UP000037904">
    <property type="component" value="Unassembled WGS sequence"/>
</dbReference>
<name>A0A0N0DBH5_FUSLA</name>